<keyword evidence="2" id="KW-0245">EGF-like domain</keyword>
<dbReference type="InterPro" id="IPR009030">
    <property type="entry name" value="Growth_fac_rcpt_cys_sf"/>
</dbReference>
<feature type="domain" description="EGF-like" evidence="5">
    <location>
        <begin position="3601"/>
        <end position="3636"/>
    </location>
</feature>
<feature type="domain" description="EGF-like" evidence="5">
    <location>
        <begin position="3013"/>
        <end position="3051"/>
    </location>
</feature>
<feature type="domain" description="EGF-like" evidence="5">
    <location>
        <begin position="3220"/>
        <end position="3258"/>
    </location>
</feature>
<feature type="domain" description="EGF-like" evidence="5">
    <location>
        <begin position="5349"/>
        <end position="5388"/>
    </location>
</feature>
<feature type="domain" description="EGF-like" evidence="5">
    <location>
        <begin position="7022"/>
        <end position="7061"/>
    </location>
</feature>
<keyword evidence="4" id="KW-1133">Transmembrane helix</keyword>
<feature type="domain" description="EGF-like" evidence="5">
    <location>
        <begin position="4290"/>
        <end position="4328"/>
    </location>
</feature>
<feature type="domain" description="EGF-like" evidence="5">
    <location>
        <begin position="2374"/>
        <end position="2412"/>
    </location>
</feature>
<feature type="domain" description="EGF-like" evidence="5">
    <location>
        <begin position="986"/>
        <end position="1024"/>
    </location>
</feature>
<feature type="domain" description="ZP" evidence="6">
    <location>
        <begin position="7230"/>
        <end position="7472"/>
    </location>
</feature>
<feature type="disulfide bond" evidence="2">
    <location>
        <begin position="1048"/>
        <end position="1058"/>
    </location>
</feature>
<dbReference type="InterPro" id="IPR048407">
    <property type="entry name" value="Dumpy_DPY"/>
</dbReference>
<feature type="domain" description="EGF-like" evidence="5">
    <location>
        <begin position="1517"/>
        <end position="1556"/>
    </location>
</feature>
<feature type="disulfide bond" evidence="2">
    <location>
        <begin position="4877"/>
        <end position="4887"/>
    </location>
</feature>
<feature type="domain" description="EGF-like" evidence="5">
    <location>
        <begin position="938"/>
        <end position="975"/>
    </location>
</feature>
<feature type="domain" description="EGF-like" evidence="5">
    <location>
        <begin position="5606"/>
        <end position="5643"/>
    </location>
</feature>
<dbReference type="SMART" id="SM00179">
    <property type="entry name" value="EGF_CA"/>
    <property type="match status" value="16"/>
</dbReference>
<feature type="domain" description="EGF-like" evidence="5">
    <location>
        <begin position="3542"/>
        <end position="3580"/>
    </location>
</feature>
<feature type="domain" description="EGF-like" evidence="5">
    <location>
        <begin position="1625"/>
        <end position="1663"/>
    </location>
</feature>
<feature type="domain" description="EGF-like" evidence="5">
    <location>
        <begin position="2903"/>
        <end position="2941"/>
    </location>
</feature>
<evidence type="ECO:0000259" key="6">
    <source>
        <dbReference type="PROSITE" id="PS51034"/>
    </source>
</evidence>
<feature type="domain" description="EGF-like" evidence="5">
    <location>
        <begin position="4660"/>
        <end position="4697"/>
    </location>
</feature>
<dbReference type="PANTHER" id="PTHR22963:SF39">
    <property type="entry name" value="DUMPY"/>
    <property type="match status" value="1"/>
</dbReference>
<dbReference type="PROSITE" id="PS51034">
    <property type="entry name" value="ZP_2"/>
    <property type="match status" value="1"/>
</dbReference>
<feature type="domain" description="EGF-like" evidence="5">
    <location>
        <begin position="3494"/>
        <end position="3531"/>
    </location>
</feature>
<evidence type="ECO:0000313" key="8">
    <source>
        <dbReference type="Proteomes" id="UP001154329"/>
    </source>
</evidence>
<feature type="disulfide bond" evidence="2">
    <location>
        <begin position="193"/>
        <end position="203"/>
    </location>
</feature>
<feature type="domain" description="EGF-like" evidence="5">
    <location>
        <begin position="2640"/>
        <end position="2674"/>
    </location>
</feature>
<organism evidence="7 8">
    <name type="scientific">Aphis gossypii</name>
    <name type="common">Cotton aphid</name>
    <dbReference type="NCBI Taxonomy" id="80765"/>
    <lineage>
        <taxon>Eukaryota</taxon>
        <taxon>Metazoa</taxon>
        <taxon>Ecdysozoa</taxon>
        <taxon>Arthropoda</taxon>
        <taxon>Hexapoda</taxon>
        <taxon>Insecta</taxon>
        <taxon>Pterygota</taxon>
        <taxon>Neoptera</taxon>
        <taxon>Paraneoptera</taxon>
        <taxon>Hemiptera</taxon>
        <taxon>Sternorrhyncha</taxon>
        <taxon>Aphidomorpha</taxon>
        <taxon>Aphidoidea</taxon>
        <taxon>Aphididae</taxon>
        <taxon>Aphidini</taxon>
        <taxon>Aphis</taxon>
        <taxon>Aphis</taxon>
    </lineage>
</organism>
<dbReference type="Proteomes" id="UP001154329">
    <property type="component" value="Chromosome 1"/>
</dbReference>
<feature type="domain" description="EGF-like" evidence="5">
    <location>
        <begin position="131"/>
        <end position="169"/>
    </location>
</feature>
<feature type="domain" description="EGF-like" evidence="5">
    <location>
        <begin position="4025"/>
        <end position="4062"/>
    </location>
</feature>
<feature type="disulfide bond" evidence="2">
    <location>
        <begin position="4663"/>
        <end position="4673"/>
    </location>
</feature>
<feature type="domain" description="EGF-like" evidence="5">
    <location>
        <begin position="4815"/>
        <end position="4853"/>
    </location>
</feature>
<feature type="domain" description="EGF-like" evidence="5">
    <location>
        <begin position="2155"/>
        <end position="2194"/>
    </location>
</feature>
<accession>A0A9P0ITA1</accession>
<feature type="domain" description="EGF-like" evidence="5">
    <location>
        <begin position="5733"/>
        <end position="5772"/>
    </location>
</feature>
<feature type="domain" description="EGF-like" evidence="5">
    <location>
        <begin position="6253"/>
        <end position="6291"/>
    </location>
</feature>
<dbReference type="SMART" id="SM00286">
    <property type="entry name" value="PTI"/>
    <property type="match status" value="17"/>
</dbReference>
<feature type="domain" description="EGF-like" evidence="5">
    <location>
        <begin position="1097"/>
        <end position="1135"/>
    </location>
</feature>
<feature type="disulfide bond" evidence="2">
    <location>
        <begin position="3282"/>
        <end position="3292"/>
    </location>
</feature>
<feature type="domain" description="EGF-like" evidence="5">
    <location>
        <begin position="3966"/>
        <end position="4004"/>
    </location>
</feature>
<feature type="domain" description="EGF-like" evidence="5">
    <location>
        <begin position="5455"/>
        <end position="5491"/>
    </location>
</feature>
<feature type="domain" description="EGF-like" evidence="5">
    <location>
        <begin position="347"/>
        <end position="385"/>
    </location>
</feature>
<feature type="domain" description="EGF-like" evidence="5">
    <location>
        <begin position="2794"/>
        <end position="2833"/>
    </location>
</feature>
<feature type="domain" description="EGF-like" evidence="5">
    <location>
        <begin position="3279"/>
        <end position="3316"/>
    </location>
</feature>
<feature type="domain" description="EGF-like" evidence="5">
    <location>
        <begin position="2581"/>
        <end position="2619"/>
    </location>
</feature>
<feature type="domain" description="EGF-like" evidence="5">
    <location>
        <begin position="2048"/>
        <end position="2086"/>
    </location>
</feature>
<evidence type="ECO:0000256" key="4">
    <source>
        <dbReference type="SAM" id="Phobius"/>
    </source>
</evidence>
<feature type="domain" description="EGF-like" evidence="5">
    <location>
        <begin position="878"/>
        <end position="917"/>
    </location>
</feature>
<proteinExistence type="predicted"/>
<evidence type="ECO:0000313" key="7">
    <source>
        <dbReference type="EMBL" id="CAH1716485.1"/>
    </source>
</evidence>
<feature type="domain" description="EGF-like" evidence="5">
    <location>
        <begin position="4181"/>
        <end position="4219"/>
    </location>
</feature>
<feature type="domain" description="EGF-like" evidence="5">
    <location>
        <begin position="1410"/>
        <end position="1448"/>
    </location>
</feature>
<feature type="domain" description="EGF-like" evidence="5">
    <location>
        <begin position="3327"/>
        <end position="3365"/>
    </location>
</feature>
<feature type="disulfide bond" evidence="2">
    <location>
        <begin position="4558"/>
        <end position="4568"/>
    </location>
</feature>
<feature type="domain" description="EGF-like" evidence="5">
    <location>
        <begin position="6707"/>
        <end position="6746"/>
    </location>
</feature>
<evidence type="ECO:0000256" key="2">
    <source>
        <dbReference type="PROSITE-ProRule" id="PRU00076"/>
    </source>
</evidence>
<feature type="domain" description="EGF-like" evidence="5">
    <location>
        <begin position="2322"/>
        <end position="2359"/>
    </location>
</feature>
<dbReference type="SMART" id="SM00241">
    <property type="entry name" value="ZP"/>
    <property type="match status" value="1"/>
</dbReference>
<feature type="domain" description="EGF-like" evidence="5">
    <location>
        <begin position="772"/>
        <end position="810"/>
    </location>
</feature>
<feature type="domain" description="EGF-like" evidence="5">
    <location>
        <begin position="4073"/>
        <end position="4112"/>
    </location>
</feature>
<dbReference type="InterPro" id="IPR000742">
    <property type="entry name" value="EGF"/>
</dbReference>
<feature type="disulfide bond" evidence="2">
    <location>
        <begin position="5609"/>
        <end position="5619"/>
    </location>
</feature>
<reference evidence="7" key="1">
    <citation type="submission" date="2022-02" db="EMBL/GenBank/DDBJ databases">
        <authorList>
            <person name="King R."/>
        </authorList>
    </citation>
    <scope>NUCLEOTIDE SEQUENCE</scope>
</reference>
<feature type="disulfide bond" evidence="2">
    <location>
        <begin position="2643"/>
        <end position="2653"/>
    </location>
</feature>
<dbReference type="PROSITE" id="PS50026">
    <property type="entry name" value="EGF_3"/>
    <property type="match status" value="68"/>
</dbReference>
<evidence type="ECO:0000259" key="5">
    <source>
        <dbReference type="PROSITE" id="PS50026"/>
    </source>
</evidence>
<feature type="domain" description="EGF-like" evidence="5">
    <location>
        <begin position="2263"/>
        <end position="2301"/>
    </location>
</feature>
<dbReference type="EMBL" id="OU899034">
    <property type="protein sequence ID" value="CAH1716485.1"/>
    <property type="molecule type" value="Genomic_DNA"/>
</dbReference>
<dbReference type="SUPFAM" id="SSF90148">
    <property type="entry name" value="DPY module"/>
    <property type="match status" value="40"/>
</dbReference>
<dbReference type="InterPro" id="IPR001881">
    <property type="entry name" value="EGF-like_Ca-bd_dom"/>
</dbReference>
<feature type="domain" description="EGF-like" evidence="5">
    <location>
        <begin position="456"/>
        <end position="494"/>
    </location>
</feature>
<feature type="disulfide bond" evidence="2">
    <location>
        <begin position="3922"/>
        <end position="3932"/>
    </location>
</feature>
<feature type="domain" description="EGF-like" evidence="5">
    <location>
        <begin position="190"/>
        <end position="227"/>
    </location>
</feature>
<keyword evidence="8" id="KW-1185">Reference proteome</keyword>
<keyword evidence="4" id="KW-0472">Membrane</keyword>
<feature type="disulfide bond" evidence="2">
    <location>
        <begin position="2325"/>
        <end position="2335"/>
    </location>
</feature>
<sequence length="7604" mass="815444">MCTCPQGTNGNAFIQCTTVQASIEVINPCAPSPCGPNSQCKQVNGVAVCSCISGYLGAPPLCRPECTINSDCGLNEACSNQKCRNPCPSICGIGAKCQVINHNPICSCPPGLIGDPFTRCYNKPADLPQYVGNPCIPSPCGPNSQCKVQGESPSCSCLPNFIGSPPNCKPECITNSECSYNLACANMKCKDPCPGSCAPNAECHVVSHSPICKCPIGYIGDPFSQCIVQQADPVPQEYLNPCVPSPCGTNAICKEQNGAGSCTCLPEYYGNPYEGCRPECVLNTDCASNKACSNYKCKNPCPGTCGQNAECQVVNHLPMCSCYQGYTGDPFRFCHQIPLPQQTEIEPINPCSPSPCGPNSQCREINHQAVCSCLPTYIGSPPGCRPECVTNSECALNMACIKQKCSNPCPEPCGQNSNCKVINHSPVCSCISGFTGDPFVRCYQIPPPPPQFDPVYINPCVPSPCGPYSQCREQNGYPSCSCLSEYVGSPPNCRFECTINAECPRDKACMKQKCQDPCPGSCGVNALCNVVNHTPICLCPDNYEGNPFENCRPKPMDVPEPVYSDPCNPSPCGPNADCYNGVCKCKPEFQGDPYSGCRPECVLNNDCPRNKACIKNRCKDPCPGTCGTNAICEVYNHIPMCRCPDGMYGNAFINCLIQQDVIPVTNVNPCYPSPCGPNSQCREINGQAVCSCIIGYLGVPPSCRPECTINSDCNLNEACSNQKCHDPCRGVCGIGAICRVYNHKPICSCPPGQTGNPFSNCHPIPVQDPIPVEHPCVPSPCGPNSQCQVKGQSPSCSCLPDFIGSPPNCKPECISNGECPYHLACKNMKCKDPCPGTCGLNAQCNVVSHSPQCYCYPGYIGDPFTQCTIQQAEPIEETLNPCIPSPCGANAICKEQNGAGSCSCLQEYFGNPYELCRPECTVNTDCPSNKACMGNKCLDPCPGTCAQSAICHVYNHSPTCSCNYGYTGDPYKYCSLIPSLPIQNEPINPCSPSPCGPHSQCREVNFQAVCSCLSNYIGSPPNCRPECLISQDCSQNLACINQHCVDPCIGQCGQNAQCKTIKHRPICTCSPGYTGDPFSRCYLVPPLPPPPQDEPIPINPCVPSPCGPYSECRNYGIYPSCSCQPQYTGSPPNCRPECSINAECSSNNACMKEKCRDPCPGSCGIGSICNVLNHVPICQCPDGYTGDPFVSCYPKPQAPVADVETDPCNPSPCGTNAICNNGLCTCLPEYQGDPYIGCRPECILNDECSRDKACIRNKCVNPCPGTCGYNAICEVYNHIPMCRCPEGLGGDAFTQCQQILQDPIINQPCNPSPCGPNSQCREMNNQAVCSCIMGYVGSPPSCRPECTINADCYLTEACSNQKCINPCIGTCGVGAKCQVINHRPICSCPPSMTGDPFVRCHAILALPEPAGNPCLPSPCGPNSQCQVKGDTPSCSCLPEFIGSPPNCKPECISNSECSYNKACVYMKCKDPCPGSCGQNAVCQVVSHVPRCSCLSGYVGDPFIQCYIQQADPVPIEYLSPCEPSPCGTNAVCKEQNGAGSCSCLPGFEGNPYDGCRYECTLNTDCASNKACIRNKCQNPCPGSCGPNAECLVINHLPMCTCYNGYTGDPFKYCNLIPPQIVQSEPYTPCVPSPCGPNSQCKEINGQAVCSCLPSYHGSPPGCRPECVLSSECSDIHACVNQKCVNPCPGPCGLNANCKVIKHNAICSCQLGYQGDPFSRCYLIPPPPPQQDEIIYTNPCIPSPCGLYSECRDVGGVPSCSCLSQYFGSPPNCRPECVLNNDCRSNLACIREKCQDPCPGSCGIDAYCNVINHTPNCVCREGFTGDPFTSCYIKPIQDIPEPIDPCNPSPCGSNAICNNGQCSCINEYYGDPYSGCRPECVINNDCPRDKACVRNKCMNPCKDTCGENAICDVYNHIPMCRCPEGTEGNAFIRCSALQQAPIDIHPCYPSPCGPNSHCKEINNQAVCSCIIGYLGVPPSCRPECTVNSDCNSNKACSNQKCIDPCVGVCGVNSKCQVINHSPICSCIPSYTGNPFVRCYPKPADVPQPVGNPCIPSPCGPNSQCKVQGESPSCSCLLEFIGSPPNCKPECVSNSECPIHLSCINMKCKNPCIGACAPSAECRVISHTPRCTCPIGYIGNPYTECTLPQADPVPQEYLNPCEPSPCGSNAICKEQNGAGSCSCLPEYFGNPYEGCKPECVVNAECQSNKACINNKCKDPCPGTCAQNAECQVINHSPTCTCYNGYTGDPFRYCHIIPPQQTEVQPIYPCTPSPCGPNSQCREINQQAVCSCLPNYIGSPPGCRPECVLNSECSSSLACINQKCKNPCEDRCAQNANCRVFNHSPVCSCTSGFTGDPFSHCYAIPPPPLPPQNEPVYTNPCIPSPCGAYALCKDNGGTPSCSCLAQYIGSPPNCRPECIMHSECPSNEACIREKCQDPCPGSCGWGAQCNVINHTPMCTCPDGYEGNPFTKCDIKPVVQVPVYSDPCNPSPCGPNTRCDNGICTCLSDYQGDPYTGCRPECVLNNDCPRNKACIKNKCMDPCPGTCGQNAICDVYNHIPMCRCPEGLQGNAFVFCSPQQNEPVIYEPCKPSPCGPFSQCREVNKQAICSCVMGYTGVPPLCRPECITSSDCRQNQACSNQKCIDPCPGTCGINAKCQVISHNPICSCPPGYTGNAFMNCYLIPADLPLIVGNPCIPTPCGPNSQCQVKGDTPSCSCLPEFIGSPPNCKPECITNSECSYNKACINMKCKDPCPGSCAVNAICQVISHAPTCHCQQGYVGNPFTFCSVQQADPIPQEYINPCVPSPCGVNAICKEQNGAGSCTCLPEYIGNPYESCRPECTVNSDCVSNKACMMNKCRDPCPGTCGQNAECHVVNHLPVCTCLYGYNGDPFKYCSVIVPPQDTPIEPINPCYPSPCGPNSQCKSINNQAICSCLPTFIGSPPGCRPECVMSSECKSNEACTNQKCSDPCVAVCGQNADCKVINHSPICTCRPKFTGDPFTHCFPVPIPPPQYLPTEYINPCIPTPCGPYSQCHDNQGVPSCSCLPQYTGSPPNCRPECVINSECPSNKACINEHCKDPCPGSCGYNAECNVLNHTPMCVCPYGMIGDPFTSCYTKPQEHIPVENSDPCNPSPCGHNAECNNGQCTCLSDYQGDPYMGCRPECVINNDCPQTKACINRKCRDPCPGICGLNALCDVYNHIPMCRCPEKMSGNAFLECKPIEIQAQVYPCNPSPCGPNSQCREVNNHAVCSCISNYIGSPPLCRPECTTNSDCNQNEACSNQKCKDPCPGTCGIGAKCQVINHSPICNCPSGYTGNAFVHCYPIQAAPIEEINENPCVPSPCGLNAQCQDIGGQPSCSCLPQFIGSPPNCKPECIINSECPYHLACINMKCRDPCPGSCGHNTECKVISHAPKCYCLPGYIGNPIIQCNIQQAEPVPQEYINPCQPSPCGSNAVCKEQNGAGSCTCLPEYFGDPYRGCMPECVVNSDCPQNEACRRNKCENPCPGLCGQNAECQTINHVPMCTCSNGYTGDPFRYCSIIPPQQIPLEPTNPCSPSPCGPNSQCREQNGQAICSCLPEYIGSPPSCRPECVISTECNRDKACIGQKCKDPCPGMCGQNANCQTINHSPICTCNSGYTGNPFSQCYLLPKPIIQQIPPPPSNPCIPNPCGPYSICHDQGGYPSCSCLSQYIGTPPNCRPECVISAECPSNKACMNEKCKDPCPGSCGVGALCTVNNHTPNCYCPSGYIGDPFSLCMLKPPQNDPEVPNIDPCNPSPCGSNANCNDGICTCLPEYQGDPYVGCRPECIINDECPRNKACIKYKCKDPCPGTCGQNAICDVYNHIPMCRCPEGMSGNAFIECRPQQISVVHDYCNPSPCGPNSICQEINQQSVCSCIIGYIGSPPTCRPECVVNSDCILSKACSNQKCRDPCPGTCGISAKCHVVNHNPICSCPPGFTGNPFVQCSQIPVIEDEPIRNPCVPSPCGPYSQCQVQGTSPSCSCLPEYIGSPPNCRPECVSNSECSYNLACINMKCKDPCPGLCGENALCRVISHSPMCYCVHGYTGNPMVQCVVQQDAVVIRDDPHPCTPSPCGANAQCREQNNAGSCTCLPGYFGNPYEGCRPECIVNTDCSPVKACIQYKCQNPCPGTCGLNADCQVVYHVASCICNPGYTGNPYQACNFIRPQITQMEPIYPCTPSPCGPNSQCKELNNQAVCSCLPSFIGNPPMCRPECTTSAECPTHLACVNKKCVDPCPGVCGQSANCRVINHSPLCICNSGFTGDPFSICYPIQNSPEPQPQPPINPCIPSPCGAYSQCQNYGGSPSCSCLPSYIGSPPNCKPECTINADCPSNLACIREKCRDPCPGSCGLNAHCQVLNHIPMCICPEGYTGDPFLSCYIKPEPPIQQASDPCNPSPCGSNALCNNGICTCIAEYQGDPYSICRPECVLNNECPQNKACIRNKCMDPCPGTCGQNALCDVYNHIPMCRCPQGMNGNAFIECLTYQAPIETNPCQPSPCGPNSQCREVNGYSMCSCLIGYYGTPPTCHPECSIDSDCSQNRACSNQKCRDPCPGACGENAQCHTISHRPHCTCPPGFTGNAFSRCYVQQLPPEPIRNPCVPSPCGPNSQCQVIGNSPSCSCTPDYIGSPPNCRPECISNNECSYNLACINMKCKDPCPGSCASNAICKVISHTPRCSCPPGYNGDPFTQCILQQAEPIQEIINPCRPSPCGPNALCKEQNNAGSCICLPEYYGNPYEGCRPECMVNTDCNANKACMANKCKDPCPGTCGSNAKCQTINHIPMCTCLPGYVGDPFKYCQIVQPQQVEIVPSYPCIPSPCGPNSLCKENNGQAICSCLPSYIGTPPGCRPECVTNAECMQNKACINQKCIDPCPGTCGQNAYCQTINHHPICKCSPGYTGNPSTYCSLIQYVPQDTPVIVNPCSPSPCGPYSECIAYGNSPSCSCSPTYVGSPPNCRPECVVHAECPSNMACIREKCRDPCPGSCGLGSQCNVINHVPICTCPTGYTGDPFVSCYIKPSPPPKPQYTDPCYPSPCGPSATCNNGICSCILGYQGDPYRGCRPECVLNEDCAKDKACVKNKCVNPCIGTCGNSAICEVYNHIPMCHCPSGMTGNAFIACHQIILQEPVIQNPCSPSPCGPNSQCRDVNNQPICTCLPTFFGYPPNCRPECTINSDCSMSTACLNQRCRDPCPGTCGMSAECQVINHNAICSCPLHLTGDPFSKCYYPVVSKPQQDPINPCVPSPCGPYSECRVTSNTYTCTCLPNYQGSPPQCRPECISNSDCRYNLACINMKCKDPCIGSCGLNTECHVYNHIPQCTCLQGFIGNPFVSCHIYQTPPVQPTPTSPSDPCYPSPCGPNARCRVENQNAICECLPEYQGNPYESCRPECLVSSDCTMNKACIRNKCQDPCPGTCGISAICFVSNHIPICSCPESLTGDPFQMCHPIPVRDPIPSNPCVPSPCGPNTHCRVMNGAAICECLQGYEGSPSTSGCRPECVISPDCPRNRACVNNKCVDPCIGVCGYEAICQTINHSPVCSCPPPTIGDPFVECKQQPALPSDPCNPSPCGSNGQCRVIGKVASCIYPECIINQDCPRDKACFTQKCQDPCRDVCGLNAICQVVNHNALCSCPPGYYGEPKQQCIIQRSPEPKPECTTDGECSNDKACINYACKNPCQESNTCARNALCYVQQHRSVCVCRDGMTGNAQIQCVEVGCRADTDCPPEKSCVNGDCIDPCTYTHCGINALCRTDGYHRARCYCPPSYEGDPFVECRRPECVVDSDCPSTLACRNQHCQSPCDCAPTALCNVVNHVASCRCPPGYVGNPHTSCTLTPLAIPPQCTMDSDCASKLACFNGQCKNPCYEIKPCGPNAECIVVDTLPHRTMSCQCIPGYVGDADIQCKLGAPSSVGCISNDDCQPTDSCLNRQCVNPCTISNPCSSTALCTINNHKAVCKCPDGLSGDPFISCYKVPLATPECTTDSECPSSKICANQYCQDPCQISKPCDPTAECVTINHRPICNCPNGWAGNPQIQCYKPGCKADSDCVYDKACINSNCLNPCSTQSCGHGAECIVQAHKAHCICPAGTQGSPMVSCVSVVCQYNEDCADHEACDRLNRRCRPVCEQDTCAEQATCLAQAHQPTCTCLNGFQGNPYIECIESRVPSITPECTTDSDCPSQHACVNQRCQNPCTISVLCSPDQECHVQDTVPYRTVMCQCRSDTVATIDGRCKPIVPITPQCKSDQECQLSERCVNQGCIEACRIDPCGINAQCISQNHQAACSCPPGYTGNPHTECSLQQSIPILPPSPECTKNDDCPSDTTCVNQRCVSPCTLGDSCGRGSFCHTQNHQPVCRCPNGYIGDPRIACTPPSSVATVGCVSSTDCSAEESCINRLCVSPCNCGPNSDCKVNNHYPSCICKPGYYGNPQQGCIKMGCTSDDQCAYDKQCYNGECVPPCLLSDPCAPTAKCYGDNHRAACQCPPGYFGNPFEKCERTECTYDVDCPTDRMCFDQHCINPCTEHGTPCASNAICSVRNHAATCRCPENFPMGDPNTYCERLPPPLFGEPECKIDVDCASRLACIKEKCVNPCQEIKPCSNSAMCTVLDSVPVRTMTCTCSEGWVLDESGECRPVIVSSPPGCTTNDDCPSNEACLNRQCRNPCNCGTNAQCFVQNHHPVCSCLEGYDGNPNFACRIVGCKRNSECESGKACINGHCLNPCIVEDPCGPNAECFTVASRPECRCKSGYRGNPYDRCLVIGCHSNNDCPNDRSCINGQCINPCVYEHPCSSQAECKVQNHFALCRCPPGMVGNPYVACRQEAQPECKEDADCPSLLACFDSVCRNPCTALEPCKRPAECVVIDSLPVRTMICECPSGYVSSGSGTCKITPPMTAVACTADTQCPSDRACLNGRCIDPCNCGPNSECRVWDHKPVCSCLAGFDGSPEIDCSRAGCRSESDCSGQHTCVNRICVAVCAADGSSCGTASECYGINHQAVCECPPGMSGNPQIACVVAGCRSDTDCPSDKACINTKCIDPCTRNNPCVKPAECTVYNHRTDCACPPGYIGNAGTTCKKIETGCQSDSDCPSQTGCINKLCVSPCDASSPCGINSKCKVLDTFPIRTMTCECLPGTQGNAAIRCDEVSKCPIDKGYVRNDDGECVCPPGTALNQEDECRRCVVELGYKIDERGHCVCALDRGLIIDERGRCICPTEHGYSLNIYGQCVPKNTTQLRTDFPRPDMVVTCLSDGVQVEIHITEKGFNGVLYVKGHSKNEQCRRVVSMAPDSSPRTEIFKVGFGNCGLIHINGQASFVLVIQKHPKLVTYKAQAYHIRCVYNTGEQNVTLGFNVSMLTTAGTIANTGPPPTCLMKIVTHTGQEIDSAEIGDNLMLQVDVQPSSIYGGYARSCVAKTIEDNVENEYIVTDENGCATDPTIFGEWDYNADTQSLLAGFNAFKFPSSDNIRFQCNIRVCFGKCQPVNCRGYNAFGRRRRREISKNNEPDDDALESVQRGQLREEITIESNAILTFERREERLMDPTEAPIIQPAEDICVSVIGLIVALVITALLALVAVAVAVSCWLMAYRRTPNVNGPLPHPTQVPNPMFMNHDRTSSEPSPDYLT</sequence>
<feature type="domain" description="EGF-like" evidence="5">
    <location>
        <begin position="2746"/>
        <end position="2783"/>
    </location>
</feature>
<feature type="disulfide bond" evidence="2">
    <location>
        <begin position="2218"/>
        <end position="2228"/>
    </location>
</feature>
<feature type="transmembrane region" description="Helical" evidence="4">
    <location>
        <begin position="7538"/>
        <end position="7566"/>
    </location>
</feature>
<feature type="domain" description="EGF-like" evidence="5">
    <location>
        <begin position="4874"/>
        <end position="4911"/>
    </location>
</feature>
<feature type="region of interest" description="Disordered" evidence="3">
    <location>
        <begin position="7576"/>
        <end position="7604"/>
    </location>
</feature>
<feature type="domain" description="EGF-like" evidence="5">
    <location>
        <begin position="4555"/>
        <end position="4592"/>
    </location>
</feature>
<dbReference type="InterPro" id="IPR001507">
    <property type="entry name" value="ZP_dom"/>
</dbReference>
<feature type="domain" description="EGF-like" evidence="5">
    <location>
        <begin position="1942"/>
        <end position="1980"/>
    </location>
</feature>
<feature type="domain" description="EGF-like" evidence="5">
    <location>
        <begin position="3919"/>
        <end position="3956"/>
    </location>
</feature>
<dbReference type="SMART" id="SM00274">
    <property type="entry name" value="FOLN"/>
    <property type="match status" value="37"/>
</dbReference>
<dbReference type="SMART" id="SM00181">
    <property type="entry name" value="EGF"/>
    <property type="match status" value="129"/>
</dbReference>
<evidence type="ECO:0000256" key="3">
    <source>
        <dbReference type="SAM" id="MobiDB-lite"/>
    </source>
</evidence>
<protein>
    <submittedName>
        <fullName evidence="7">Uncharacterized protein</fullName>
    </submittedName>
</protein>
<feature type="domain" description="EGF-like" evidence="5">
    <location>
        <begin position="4496"/>
        <end position="4534"/>
    </location>
</feature>
<feature type="domain" description="EGF-like" evidence="5">
    <location>
        <begin position="725"/>
        <end position="762"/>
    </location>
</feature>
<feature type="domain" description="EGF-like" evidence="5">
    <location>
        <begin position="5239"/>
        <end position="5277"/>
    </location>
</feature>
<feature type="disulfide bond" evidence="2">
    <location>
        <begin position="4028"/>
        <end position="4038"/>
    </location>
</feature>
<feature type="disulfide bond" evidence="2">
    <location>
        <begin position="3604"/>
        <end position="3614"/>
    </location>
</feature>
<feature type="domain" description="EGF-like" evidence="5">
    <location>
        <begin position="25"/>
        <end position="63"/>
    </location>
</feature>
<feature type="disulfide bond" evidence="2">
    <location>
        <begin position="3497"/>
        <end position="3507"/>
    </location>
</feature>
<dbReference type="PANTHER" id="PTHR22963">
    <property type="entry name" value="ENDOGLIN-RELATED"/>
    <property type="match status" value="1"/>
</dbReference>
<comment type="caution">
    <text evidence="2">Lacks conserved residue(s) required for the propagation of feature annotation.</text>
</comment>
<feature type="domain" description="EGF-like" evidence="5">
    <location>
        <begin position="5132"/>
        <end position="5170"/>
    </location>
</feature>
<feature type="domain" description="EGF-like" evidence="5">
    <location>
        <begin position="2215"/>
        <end position="2252"/>
    </location>
</feature>
<evidence type="ECO:0000256" key="1">
    <source>
        <dbReference type="ARBA" id="ARBA00023157"/>
    </source>
</evidence>
<feature type="disulfide bond" evidence="2">
    <location>
        <begin position="2749"/>
        <end position="2759"/>
    </location>
</feature>
<keyword evidence="1 2" id="KW-1015">Disulfide bond</keyword>
<dbReference type="PROSITE" id="PS01186">
    <property type="entry name" value="EGF_2"/>
    <property type="match status" value="45"/>
</dbReference>
<feature type="disulfide bond" evidence="2">
    <location>
        <begin position="4770"/>
        <end position="4780"/>
    </location>
</feature>
<dbReference type="SUPFAM" id="SSF57184">
    <property type="entry name" value="Growth factor receptor domain"/>
    <property type="match status" value="1"/>
</dbReference>
<name>A0A9P0ITA1_APHGO</name>
<feature type="domain" description="EGF-like" evidence="5">
    <location>
        <begin position="2687"/>
        <end position="2725"/>
    </location>
</feature>
<feature type="disulfide bond" evidence="2">
    <location>
        <begin position="728"/>
        <end position="738"/>
    </location>
</feature>
<feature type="domain" description="EGF-like" evidence="5">
    <location>
        <begin position="4601"/>
        <end position="4639"/>
    </location>
</feature>
<feature type="domain" description="EGF-like" evidence="5">
    <location>
        <begin position="3652"/>
        <end position="3690"/>
    </location>
</feature>
<feature type="domain" description="EGF-like" evidence="5">
    <location>
        <begin position="4923"/>
        <end position="4961"/>
    </location>
</feature>
<keyword evidence="4" id="KW-0812">Transmembrane</keyword>
<reference evidence="7" key="2">
    <citation type="submission" date="2022-10" db="EMBL/GenBank/DDBJ databases">
        <authorList>
            <consortium name="ENA_rothamsted_submissions"/>
            <consortium name="culmorum"/>
            <person name="King R."/>
        </authorList>
    </citation>
    <scope>NUCLEOTIDE SEQUENCE</scope>
</reference>
<feature type="domain" description="EGF-like" evidence="5">
    <location>
        <begin position="238"/>
        <end position="277"/>
    </location>
</feature>
<feature type="domain" description="EGF-like" evidence="5">
    <location>
        <begin position="4767"/>
        <end position="4804"/>
    </location>
</feature>
<feature type="domain" description="EGF-like" evidence="5">
    <location>
        <begin position="6447"/>
        <end position="6486"/>
    </location>
</feature>
<feature type="domain" description="EGF-like" evidence="5">
    <location>
        <begin position="4707"/>
        <end position="4746"/>
    </location>
</feature>
<gene>
    <name evidence="7" type="ORF">APHIGO_LOCUS3585</name>
</gene>
<feature type="domain" description="EGF-like" evidence="5">
    <location>
        <begin position="1045"/>
        <end position="1082"/>
    </location>
</feature>
<dbReference type="Pfam" id="PF21164">
    <property type="entry name" value="Dumpy_DPY"/>
    <property type="match status" value="55"/>
</dbReference>
<feature type="disulfide bond" evidence="2">
    <location>
        <begin position="941"/>
        <end position="951"/>
    </location>
</feature>
<feature type="domain" description="EGF-like" evidence="5">
    <location>
        <begin position="3434"/>
        <end position="3473"/>
    </location>
</feature>
<feature type="domain" description="EGF-like" evidence="5">
    <location>
        <begin position="6054"/>
        <end position="6092"/>
    </location>
</feature>
<dbReference type="GO" id="GO:0005509">
    <property type="term" value="F:calcium ion binding"/>
    <property type="evidence" value="ECO:0007669"/>
    <property type="project" value="InterPro"/>
</dbReference>
<feature type="domain" description="EGF-like" evidence="5">
    <location>
        <begin position="1305"/>
        <end position="1343"/>
    </location>
</feature>
<feature type="domain" description="EGF-like" evidence="5">
    <location>
        <begin position="3860"/>
        <end position="3898"/>
    </location>
</feature>
<feature type="domain" description="EGF-like" evidence="5">
    <location>
        <begin position="1735"/>
        <end position="1773"/>
    </location>
</feature>
<feature type="domain" description="EGF-like" evidence="5">
    <location>
        <begin position="666"/>
        <end position="704"/>
    </location>
</feature>
<dbReference type="InterPro" id="IPR003645">
    <property type="entry name" value="Fol_N"/>
</dbReference>